<organism evidence="1 2">
    <name type="scientific">Ixodes persulcatus</name>
    <name type="common">Taiga tick</name>
    <dbReference type="NCBI Taxonomy" id="34615"/>
    <lineage>
        <taxon>Eukaryota</taxon>
        <taxon>Metazoa</taxon>
        <taxon>Ecdysozoa</taxon>
        <taxon>Arthropoda</taxon>
        <taxon>Chelicerata</taxon>
        <taxon>Arachnida</taxon>
        <taxon>Acari</taxon>
        <taxon>Parasitiformes</taxon>
        <taxon>Ixodida</taxon>
        <taxon>Ixodoidea</taxon>
        <taxon>Ixodidae</taxon>
        <taxon>Ixodinae</taxon>
        <taxon>Ixodes</taxon>
    </lineage>
</organism>
<name>A0AC60QIF2_IXOPE</name>
<sequence>MLDVPVDDTENCEDLYRTVHKILGATPEDDFGSFALVDVDISVVTSAVDAEIADLVCGQSEDEEPSDKEPRERSAQAWANSPAQHDPTRPGPTRPAGPAQPGLRAGWLGLFLDLGQGQVSSNSSFFSERIKRTQIFPASDLGEEARLSLSPHRNVLHLSQSRRLQPD</sequence>
<dbReference type="EMBL" id="JABSTQ010009038">
    <property type="protein sequence ID" value="KAG0433690.1"/>
    <property type="molecule type" value="Genomic_DNA"/>
</dbReference>
<accession>A0AC60QIF2</accession>
<comment type="caution">
    <text evidence="1">The sequence shown here is derived from an EMBL/GenBank/DDBJ whole genome shotgun (WGS) entry which is preliminary data.</text>
</comment>
<evidence type="ECO:0000313" key="1">
    <source>
        <dbReference type="EMBL" id="KAG0433690.1"/>
    </source>
</evidence>
<protein>
    <submittedName>
        <fullName evidence="1">Uncharacterized protein</fullName>
    </submittedName>
</protein>
<reference evidence="1 2" key="1">
    <citation type="journal article" date="2020" name="Cell">
        <title>Large-Scale Comparative Analyses of Tick Genomes Elucidate Their Genetic Diversity and Vector Capacities.</title>
        <authorList>
            <consortium name="Tick Genome and Microbiome Consortium (TIGMIC)"/>
            <person name="Jia N."/>
            <person name="Wang J."/>
            <person name="Shi W."/>
            <person name="Du L."/>
            <person name="Sun Y."/>
            <person name="Zhan W."/>
            <person name="Jiang J.F."/>
            <person name="Wang Q."/>
            <person name="Zhang B."/>
            <person name="Ji P."/>
            <person name="Bell-Sakyi L."/>
            <person name="Cui X.M."/>
            <person name="Yuan T.T."/>
            <person name="Jiang B.G."/>
            <person name="Yang W.F."/>
            <person name="Lam T.T."/>
            <person name="Chang Q.C."/>
            <person name="Ding S.J."/>
            <person name="Wang X.J."/>
            <person name="Zhu J.G."/>
            <person name="Ruan X.D."/>
            <person name="Zhao L."/>
            <person name="Wei J.T."/>
            <person name="Ye R.Z."/>
            <person name="Que T.C."/>
            <person name="Du C.H."/>
            <person name="Zhou Y.H."/>
            <person name="Cheng J.X."/>
            <person name="Dai P.F."/>
            <person name="Guo W.B."/>
            <person name="Han X.H."/>
            <person name="Huang E.J."/>
            <person name="Li L.F."/>
            <person name="Wei W."/>
            <person name="Gao Y.C."/>
            <person name="Liu J.Z."/>
            <person name="Shao H.Z."/>
            <person name="Wang X."/>
            <person name="Wang C.C."/>
            <person name="Yang T.C."/>
            <person name="Huo Q.B."/>
            <person name="Li W."/>
            <person name="Chen H.Y."/>
            <person name="Chen S.E."/>
            <person name="Zhou L.G."/>
            <person name="Ni X.B."/>
            <person name="Tian J.H."/>
            <person name="Sheng Y."/>
            <person name="Liu T."/>
            <person name="Pan Y.S."/>
            <person name="Xia L.Y."/>
            <person name="Li J."/>
            <person name="Zhao F."/>
            <person name="Cao W.C."/>
        </authorList>
    </citation>
    <scope>NUCLEOTIDE SEQUENCE [LARGE SCALE GENOMIC DNA]</scope>
    <source>
        <strain evidence="1">Iper-2018</strain>
    </source>
</reference>
<evidence type="ECO:0000313" key="2">
    <source>
        <dbReference type="Proteomes" id="UP000805193"/>
    </source>
</evidence>
<dbReference type="Proteomes" id="UP000805193">
    <property type="component" value="Unassembled WGS sequence"/>
</dbReference>
<gene>
    <name evidence="1" type="ORF">HPB47_019683</name>
</gene>
<keyword evidence="2" id="KW-1185">Reference proteome</keyword>
<proteinExistence type="predicted"/>